<organism evidence="1 2">
    <name type="scientific">Pseudoclavibacter albus</name>
    <dbReference type="NCBI Taxonomy" id="272241"/>
    <lineage>
        <taxon>Bacteria</taxon>
        <taxon>Bacillati</taxon>
        <taxon>Actinomycetota</taxon>
        <taxon>Actinomycetes</taxon>
        <taxon>Micrococcales</taxon>
        <taxon>Microbacteriaceae</taxon>
        <taxon>Pseudoclavibacter</taxon>
    </lineage>
</organism>
<name>A0ABT2HYU5_9MICO</name>
<dbReference type="RefSeq" id="WP_206395202.1">
    <property type="nucleotide sequence ID" value="NZ_JAFDPW010000002.1"/>
</dbReference>
<evidence type="ECO:0000313" key="2">
    <source>
        <dbReference type="Proteomes" id="UP001525379"/>
    </source>
</evidence>
<accession>A0ABT2HYU5</accession>
<dbReference type="Proteomes" id="UP001525379">
    <property type="component" value="Unassembled WGS sequence"/>
</dbReference>
<proteinExistence type="predicted"/>
<dbReference type="NCBIfam" id="NF041390">
    <property type="entry name" value="TadE_Rv3655c"/>
    <property type="match status" value="1"/>
</dbReference>
<dbReference type="EMBL" id="JALXSQ010000034">
    <property type="protein sequence ID" value="MCT2043290.1"/>
    <property type="molecule type" value="Genomic_DNA"/>
</dbReference>
<comment type="caution">
    <text evidence="1">The sequence shown here is derived from an EMBL/GenBank/DDBJ whole genome shotgun (WGS) entry which is preliminary data.</text>
</comment>
<reference evidence="1 2" key="1">
    <citation type="submission" date="2022-04" db="EMBL/GenBank/DDBJ databases">
        <title>Human microbiome associated bacterial genomes.</title>
        <authorList>
            <person name="Sandstrom S."/>
            <person name="Salamzade R."/>
            <person name="Kalan L.R."/>
        </authorList>
    </citation>
    <scope>NUCLEOTIDE SEQUENCE [LARGE SCALE GENOMIC DNA]</scope>
    <source>
        <strain evidence="2">p3-SID1799</strain>
    </source>
</reference>
<dbReference type="InterPro" id="IPR049790">
    <property type="entry name" value="Rv3655c/TadE"/>
</dbReference>
<protein>
    <recommendedName>
        <fullName evidence="3">Pilus assembly protein TadE</fullName>
    </recommendedName>
</protein>
<sequence>MGTSPSAAARTARATRFLRCDDGAAAAELAVALPAAIAVLGLCLGALTLGATQLALADAAADAARALARGDDTGLAHARVAQVDPAATFSVSEGELICVTAVAPARIAGRELGVSLEASACALGEGR</sequence>
<gene>
    <name evidence="1" type="ORF">M3D15_08095</name>
</gene>
<keyword evidence="2" id="KW-1185">Reference proteome</keyword>
<evidence type="ECO:0000313" key="1">
    <source>
        <dbReference type="EMBL" id="MCT2043290.1"/>
    </source>
</evidence>
<evidence type="ECO:0008006" key="3">
    <source>
        <dbReference type="Google" id="ProtNLM"/>
    </source>
</evidence>